<dbReference type="GO" id="GO:0055085">
    <property type="term" value="P:transmembrane transport"/>
    <property type="evidence" value="ECO:0007669"/>
    <property type="project" value="InterPro"/>
</dbReference>
<keyword evidence="4" id="KW-1003">Cell membrane</keyword>
<accession>A0A7V5LZJ2</accession>
<feature type="transmembrane region" description="Helical" evidence="8">
    <location>
        <begin position="229"/>
        <end position="252"/>
    </location>
</feature>
<evidence type="ECO:0000256" key="3">
    <source>
        <dbReference type="ARBA" id="ARBA00022448"/>
    </source>
</evidence>
<evidence type="ECO:0000256" key="8">
    <source>
        <dbReference type="SAM" id="Phobius"/>
    </source>
</evidence>
<keyword evidence="6 8" id="KW-1133">Transmembrane helix</keyword>
<dbReference type="InterPro" id="IPR038770">
    <property type="entry name" value="Na+/solute_symporter_sf"/>
</dbReference>
<keyword evidence="7 8" id="KW-0472">Membrane</keyword>
<comment type="subcellular location">
    <subcellularLocation>
        <location evidence="1">Cell membrane</location>
        <topology evidence="1">Multi-pass membrane protein</topology>
    </subcellularLocation>
</comment>
<feature type="transmembrane region" description="Helical" evidence="8">
    <location>
        <begin position="287"/>
        <end position="307"/>
    </location>
</feature>
<gene>
    <name evidence="9" type="ORF">ENL39_06465</name>
</gene>
<evidence type="ECO:0000256" key="7">
    <source>
        <dbReference type="ARBA" id="ARBA00023136"/>
    </source>
</evidence>
<keyword evidence="3" id="KW-0813">Transport</keyword>
<organism evidence="9">
    <name type="scientific">Aerophobetes bacterium</name>
    <dbReference type="NCBI Taxonomy" id="2030807"/>
    <lineage>
        <taxon>Bacteria</taxon>
        <taxon>Candidatus Aerophobota</taxon>
    </lineage>
</organism>
<feature type="transmembrane region" description="Helical" evidence="8">
    <location>
        <begin position="168"/>
        <end position="187"/>
    </location>
</feature>
<evidence type="ECO:0000256" key="2">
    <source>
        <dbReference type="ARBA" id="ARBA00010145"/>
    </source>
</evidence>
<evidence type="ECO:0000256" key="4">
    <source>
        <dbReference type="ARBA" id="ARBA00022475"/>
    </source>
</evidence>
<proteinExistence type="inferred from homology"/>
<feature type="transmembrane region" description="Helical" evidence="8">
    <location>
        <begin position="66"/>
        <end position="92"/>
    </location>
</feature>
<feature type="transmembrane region" description="Helical" evidence="8">
    <location>
        <begin position="193"/>
        <end position="217"/>
    </location>
</feature>
<evidence type="ECO:0000256" key="6">
    <source>
        <dbReference type="ARBA" id="ARBA00022989"/>
    </source>
</evidence>
<dbReference type="PANTHER" id="PTHR36838">
    <property type="entry name" value="AUXIN EFFLUX CARRIER FAMILY PROTEIN"/>
    <property type="match status" value="1"/>
</dbReference>
<protein>
    <submittedName>
        <fullName evidence="9">AEC family transporter</fullName>
    </submittedName>
</protein>
<name>A0A7V5LZJ2_UNCAE</name>
<dbReference type="AlphaFoldDB" id="A0A7V5LZJ2"/>
<dbReference type="PANTHER" id="PTHR36838:SF3">
    <property type="entry name" value="TRANSPORTER AUXIN EFFLUX CARRIER EC FAMILY"/>
    <property type="match status" value="1"/>
</dbReference>
<comment type="caution">
    <text evidence="9">The sequence shown here is derived from an EMBL/GenBank/DDBJ whole genome shotgun (WGS) entry which is preliminary data.</text>
</comment>
<sequence>MILQLFSTFFVIFVLIFVGMITRHIKILNEEFTPALSNLLILVTLPALILHSLLTQFTKEMFLDALTLVCFGVLSSFVGYFIGLLLLALSTARRHLEDASKRTFLMLCAFGNTSFLSIPIGFSLYGEEVVVKIILFDLGVSIIIWTFGIKLISSGGKNRAGESTLKNILNPGICALLLGIFMVMFELQVPSFFIKACGLLGSATIPMSLIATGALLYDTGFHRKIKWKTIALLSIGKLIFMPLFFIFIVLIFDFSLSLKKIIILESAMPSMILSTVLAEKYGSDSNLAASGVFWTTLLSILTVPLFLSI</sequence>
<evidence type="ECO:0000313" key="9">
    <source>
        <dbReference type="EMBL" id="HHF99106.1"/>
    </source>
</evidence>
<feature type="transmembrane region" description="Helical" evidence="8">
    <location>
        <begin position="35"/>
        <end position="54"/>
    </location>
</feature>
<dbReference type="GO" id="GO:0005886">
    <property type="term" value="C:plasma membrane"/>
    <property type="evidence" value="ECO:0007669"/>
    <property type="project" value="UniProtKB-SubCell"/>
</dbReference>
<keyword evidence="5 8" id="KW-0812">Transmembrane</keyword>
<dbReference type="Proteomes" id="UP000886070">
    <property type="component" value="Unassembled WGS sequence"/>
</dbReference>
<feature type="transmembrane region" description="Helical" evidence="8">
    <location>
        <begin position="6"/>
        <end position="23"/>
    </location>
</feature>
<feature type="transmembrane region" description="Helical" evidence="8">
    <location>
        <begin position="129"/>
        <end position="147"/>
    </location>
</feature>
<comment type="similarity">
    <text evidence="2">Belongs to the auxin efflux carrier (TC 2.A.69) family.</text>
</comment>
<evidence type="ECO:0000256" key="1">
    <source>
        <dbReference type="ARBA" id="ARBA00004651"/>
    </source>
</evidence>
<dbReference type="Gene3D" id="1.20.1530.20">
    <property type="match status" value="1"/>
</dbReference>
<reference evidence="9" key="1">
    <citation type="journal article" date="2020" name="mSystems">
        <title>Genome- and Community-Level Interaction Insights into Carbon Utilization and Element Cycling Functions of Hydrothermarchaeota in Hydrothermal Sediment.</title>
        <authorList>
            <person name="Zhou Z."/>
            <person name="Liu Y."/>
            <person name="Xu W."/>
            <person name="Pan J."/>
            <person name="Luo Z.H."/>
            <person name="Li M."/>
        </authorList>
    </citation>
    <scope>NUCLEOTIDE SEQUENCE [LARGE SCALE GENOMIC DNA]</scope>
    <source>
        <strain evidence="9">HyVt-92</strain>
    </source>
</reference>
<dbReference type="InterPro" id="IPR004776">
    <property type="entry name" value="Mem_transp_PIN-like"/>
</dbReference>
<evidence type="ECO:0000256" key="5">
    <source>
        <dbReference type="ARBA" id="ARBA00022692"/>
    </source>
</evidence>
<dbReference type="EMBL" id="DRTT01000175">
    <property type="protein sequence ID" value="HHF99106.1"/>
    <property type="molecule type" value="Genomic_DNA"/>
</dbReference>
<dbReference type="Pfam" id="PF03547">
    <property type="entry name" value="Mem_trans"/>
    <property type="match status" value="1"/>
</dbReference>
<feature type="transmembrane region" description="Helical" evidence="8">
    <location>
        <begin position="104"/>
        <end position="123"/>
    </location>
</feature>